<feature type="compositionally biased region" description="Basic and acidic residues" evidence="6">
    <location>
        <begin position="377"/>
        <end position="389"/>
    </location>
</feature>
<evidence type="ECO:0000256" key="3">
    <source>
        <dbReference type="ARBA" id="ARBA00023187"/>
    </source>
</evidence>
<feature type="region of interest" description="Disordered" evidence="6">
    <location>
        <begin position="1"/>
        <end position="45"/>
    </location>
</feature>
<evidence type="ECO:0000259" key="8">
    <source>
        <dbReference type="Pfam" id="PF08572"/>
    </source>
</evidence>
<sequence length="711" mass="78495">MEPQTEPNGTAKPGEDDSKKARRTRWGAIASDQPPSSSPAAPVAAAGAFPSSLSVSLQAAASAARQALEKAKRAAMIQKQIQEQLKACQGLEASQRPRGPAAAAAELTGEKAASVSAASSAIAVAQATALAAAAKAKRDQLLDAPTLRASWPASGAGDTVGTGREEPTAGGTQPLTLRALLGAAESGQEVSRPSPAGDAMPADPRQRQLFLLLHDQQLKKQEAEEAERLKQEKLAAVLKARPRPLRFDKFGREVDEEGKVVPLQKRTIVSDLKINRRAQNEGKIEETAKALGAAGAREAVVEDISEQPWFDPSIPVKTARNKRKRKAFEFVEAGRYIQQEQQMLHHQHMMEKKAERERERGEDQRARGRPGVPVEGAKADGPAKEEDKSPVASEEETTPDFLAKAWTPQTPSVEPWDASILKSDASHPDAILPQEDALDNLVEHPVPVKPAIDAAANVIINMYLTKQERKKLRRRKRQEKEREKQDKIRMGLMPPPPPKVKLTNLMRVLGDQAVADPSKVEKEVREQMEKRLKDHEARNEARKLAPEVRSKKHAAKWQKKPHSGEFHVLLFCLKDLTNKRHLYKVDINAQQLHLAGVAVICPSSLKTIVLVEGSLVSIKRFRSLMLRRIKWRELEGSSAVDDDEDEEDAKPDVDDESCCLVWQGTVRTNSFSGWKIHRVAGEADGKKIFKLAHVEHYWDMAQKFRPVSNDL</sequence>
<feature type="region of interest" description="Disordered" evidence="6">
    <location>
        <begin position="147"/>
        <end position="172"/>
    </location>
</feature>
<feature type="region of interest" description="Disordered" evidence="6">
    <location>
        <begin position="469"/>
        <end position="497"/>
    </location>
</feature>
<name>A0A0F7UN22_NEOCL</name>
<protein>
    <submittedName>
        <fullName evidence="9">Similar to uniprot|Q03338 Saccharomyces cerevisiae YDR473c essential splicing factor, related</fullName>
    </submittedName>
</protein>
<evidence type="ECO:0000256" key="6">
    <source>
        <dbReference type="SAM" id="MobiDB-lite"/>
    </source>
</evidence>
<dbReference type="InterPro" id="IPR010541">
    <property type="entry name" value="Prp3_C"/>
</dbReference>
<feature type="compositionally biased region" description="Basic and acidic residues" evidence="6">
    <location>
        <begin position="478"/>
        <end position="489"/>
    </location>
</feature>
<dbReference type="PANTHER" id="PTHR14212:SF0">
    <property type="entry name" value="U4_U6 SMALL NUCLEAR RIBONUCLEOPROTEIN PRP3"/>
    <property type="match status" value="1"/>
</dbReference>
<keyword evidence="2" id="KW-0507">mRNA processing</keyword>
<feature type="region of interest" description="Disordered" evidence="6">
    <location>
        <begin position="342"/>
        <end position="402"/>
    </location>
</feature>
<evidence type="ECO:0000256" key="5">
    <source>
        <dbReference type="SAM" id="Coils"/>
    </source>
</evidence>
<reference evidence="9" key="1">
    <citation type="journal article" date="2015" name="PLoS ONE">
        <title>Comprehensive Evaluation of Toxoplasma gondii VEG and Neospora caninum LIV Genomes with Tachyzoite Stage Transcriptome and Proteome Defines Novel Transcript Features.</title>
        <authorList>
            <person name="Ramaprasad A."/>
            <person name="Mourier T."/>
            <person name="Naeem R."/>
            <person name="Malas T.B."/>
            <person name="Moussa E."/>
            <person name="Panigrahi A."/>
            <person name="Vermont S.J."/>
            <person name="Otto T.D."/>
            <person name="Wastling J."/>
            <person name="Pain A."/>
        </authorList>
    </citation>
    <scope>NUCLEOTIDE SEQUENCE</scope>
    <source>
        <strain evidence="9">Liverpool</strain>
    </source>
</reference>
<feature type="compositionally biased region" description="Low complexity" evidence="6">
    <location>
        <begin position="28"/>
        <end position="45"/>
    </location>
</feature>
<dbReference type="InterPro" id="IPR013881">
    <property type="entry name" value="Pre-mRNA_splic_Prp3_dom"/>
</dbReference>
<keyword evidence="3" id="KW-0508">mRNA splicing</keyword>
<evidence type="ECO:0000259" key="7">
    <source>
        <dbReference type="Pfam" id="PF06544"/>
    </source>
</evidence>
<feature type="domain" description="Small nuclear ribonucleoprotein Prp3 C-terminal" evidence="7">
    <location>
        <begin position="570"/>
        <end position="701"/>
    </location>
</feature>
<organism evidence="9">
    <name type="scientific">Neospora caninum (strain Liverpool)</name>
    <dbReference type="NCBI Taxonomy" id="572307"/>
    <lineage>
        <taxon>Eukaryota</taxon>
        <taxon>Sar</taxon>
        <taxon>Alveolata</taxon>
        <taxon>Apicomplexa</taxon>
        <taxon>Conoidasida</taxon>
        <taxon>Coccidia</taxon>
        <taxon>Eucoccidiorida</taxon>
        <taxon>Eimeriorina</taxon>
        <taxon>Sarcocystidae</taxon>
        <taxon>Neospora</taxon>
    </lineage>
</organism>
<dbReference type="InterPro" id="IPR027104">
    <property type="entry name" value="Prp3"/>
</dbReference>
<dbReference type="EMBL" id="LN714487">
    <property type="protein sequence ID" value="CEL70401.1"/>
    <property type="molecule type" value="Genomic_DNA"/>
</dbReference>
<evidence type="ECO:0000256" key="4">
    <source>
        <dbReference type="ARBA" id="ARBA00023242"/>
    </source>
</evidence>
<dbReference type="AlphaFoldDB" id="A0A0F7UN22"/>
<feature type="domain" description="Pre-mRNA-splicing factor 3" evidence="8">
    <location>
        <begin position="308"/>
        <end position="544"/>
    </location>
</feature>
<comment type="subcellular location">
    <subcellularLocation>
        <location evidence="1">Nucleus</location>
    </subcellularLocation>
</comment>
<feature type="coiled-coil region" evidence="5">
    <location>
        <begin position="518"/>
        <end position="545"/>
    </location>
</feature>
<dbReference type="GO" id="GO:0046540">
    <property type="term" value="C:U4/U6 x U5 tri-snRNP complex"/>
    <property type="evidence" value="ECO:0007669"/>
    <property type="project" value="InterPro"/>
</dbReference>
<evidence type="ECO:0000256" key="2">
    <source>
        <dbReference type="ARBA" id="ARBA00022664"/>
    </source>
</evidence>
<keyword evidence="5" id="KW-0175">Coiled coil</keyword>
<proteinExistence type="predicted"/>
<keyword evidence="4" id="KW-0539">Nucleus</keyword>
<evidence type="ECO:0000256" key="1">
    <source>
        <dbReference type="ARBA" id="ARBA00004123"/>
    </source>
</evidence>
<gene>
    <name evidence="9" type="ORF">BN1204_060830</name>
</gene>
<dbReference type="CDD" id="cd24162">
    <property type="entry name" value="Prp3_C"/>
    <property type="match status" value="1"/>
</dbReference>
<feature type="compositionally biased region" description="Basic and acidic residues" evidence="6">
    <location>
        <begin position="348"/>
        <end position="366"/>
    </location>
</feature>
<accession>A0A0F7UN22</accession>
<dbReference type="Pfam" id="PF06544">
    <property type="entry name" value="Prp3_C"/>
    <property type="match status" value="1"/>
</dbReference>
<dbReference type="GO" id="GO:0000398">
    <property type="term" value="P:mRNA splicing, via spliceosome"/>
    <property type="evidence" value="ECO:0007669"/>
    <property type="project" value="InterPro"/>
</dbReference>
<feature type="coiled-coil region" evidence="5">
    <location>
        <begin position="212"/>
        <end position="239"/>
    </location>
</feature>
<evidence type="ECO:0000313" key="9">
    <source>
        <dbReference type="EMBL" id="CEL70401.1"/>
    </source>
</evidence>
<dbReference type="Pfam" id="PF08572">
    <property type="entry name" value="PRP3"/>
    <property type="match status" value="1"/>
</dbReference>
<dbReference type="PANTHER" id="PTHR14212">
    <property type="entry name" value="U4/U6-ASSOCIATED RNA SPLICING FACTOR-RELATED"/>
    <property type="match status" value="1"/>
</dbReference>